<evidence type="ECO:0000256" key="1">
    <source>
        <dbReference type="SAM" id="MobiDB-lite"/>
    </source>
</evidence>
<keyword evidence="2" id="KW-0812">Transmembrane</keyword>
<reference evidence="3" key="1">
    <citation type="submission" date="2021-02" db="EMBL/GenBank/DDBJ databases">
        <authorList>
            <person name="Nowell W R."/>
        </authorList>
    </citation>
    <scope>NUCLEOTIDE SEQUENCE</scope>
</reference>
<feature type="compositionally biased region" description="Low complexity" evidence="1">
    <location>
        <begin position="123"/>
        <end position="132"/>
    </location>
</feature>
<feature type="compositionally biased region" description="Polar residues" evidence="1">
    <location>
        <begin position="333"/>
        <end position="344"/>
    </location>
</feature>
<feature type="compositionally biased region" description="Polar residues" evidence="1">
    <location>
        <begin position="133"/>
        <end position="142"/>
    </location>
</feature>
<keyword evidence="2" id="KW-0472">Membrane</keyword>
<organism evidence="3 5">
    <name type="scientific">Didymodactylos carnosus</name>
    <dbReference type="NCBI Taxonomy" id="1234261"/>
    <lineage>
        <taxon>Eukaryota</taxon>
        <taxon>Metazoa</taxon>
        <taxon>Spiralia</taxon>
        <taxon>Gnathifera</taxon>
        <taxon>Rotifera</taxon>
        <taxon>Eurotatoria</taxon>
        <taxon>Bdelloidea</taxon>
        <taxon>Philodinida</taxon>
        <taxon>Philodinidae</taxon>
        <taxon>Didymodactylos</taxon>
    </lineage>
</organism>
<feature type="compositionally biased region" description="Basic and acidic residues" evidence="1">
    <location>
        <begin position="161"/>
        <end position="187"/>
    </location>
</feature>
<feature type="compositionally biased region" description="Low complexity" evidence="1">
    <location>
        <begin position="293"/>
        <end position="303"/>
    </location>
</feature>
<feature type="region of interest" description="Disordered" evidence="1">
    <location>
        <begin position="41"/>
        <end position="400"/>
    </location>
</feature>
<protein>
    <submittedName>
        <fullName evidence="3">Uncharacterized protein</fullName>
    </submittedName>
</protein>
<proteinExistence type="predicted"/>
<keyword evidence="2" id="KW-1133">Transmembrane helix</keyword>
<feature type="compositionally biased region" description="Acidic residues" evidence="1">
    <location>
        <begin position="553"/>
        <end position="577"/>
    </location>
</feature>
<comment type="caution">
    <text evidence="3">The sequence shown here is derived from an EMBL/GenBank/DDBJ whole genome shotgun (WGS) entry which is preliminary data.</text>
</comment>
<accession>A0A813URQ9</accession>
<dbReference type="EMBL" id="CAJNOQ010000676">
    <property type="protein sequence ID" value="CAF0827191.1"/>
    <property type="molecule type" value="Genomic_DNA"/>
</dbReference>
<dbReference type="AlphaFoldDB" id="A0A813URQ9"/>
<evidence type="ECO:0000256" key="2">
    <source>
        <dbReference type="SAM" id="Phobius"/>
    </source>
</evidence>
<sequence>MIKMLFDTAVLLPLPILGIVGSVIFGLILIYAIGCKTFFPSSPSKTESSSASSKKQDSKHRSKSKGNNEEKGVSKTNDQTNINKKQQSTEKSSNKKSVPKPKVVVTTDSGTEQDEPPQKSTKKSSSGQKQQQNISPSKSSASKDVAPTNQSKQQTTTKTSKVPEKKQQSMEKDAQHPKQLGEIRSTVKEAVNNKQVALEKSNKERSSKHQQYEENFNGVDENEEDLFVTKGAKSKTKSTIAEKNKNTGKEQQQQRTREQTGEKLNAQGNRNVENNQTQQQTTTKQVDSKLKAQQPVQGQQQTETKLKKEKHTAHVEGVEGHNDDADHEDDGQWLTQGASKQVSNRNRKTKSDQVSPNSNEQQKKSSSSKIPVRLNNDVNSKTSPTHTSATNRHNGSDNRYRETMKSDITTSLASSNLQYHQHQPSEPIEICQILPVSTDPYTTNDDWWKLQQTNSKMTGSNNKSFNVHDIGEWPEYVEEEFKVCVKKIIPYSLQTNIVEKQDQQKQAHDADIDDLDDLRVDVDSNTLDTETIEDDDEMQSSLKAPEEDRIGENGEESGEEDVENEDDEDEDESESDEIVSHDQIENEDDTKYNAVESINTATTMDKVLCGIKPSHSKLVYDTSYNHKTTIDELKILTTKCLGPKVLVAAAKNNDPSTLLHLVACGPLNIFQLNTTLNKPVKFGNVFWYFTADRSFGFSPTNEINQNAADDYKDDHQKQTFPKKRLSWHLTETSGFRVGTHLRLNDNKKWRKLIYCLS</sequence>
<evidence type="ECO:0000313" key="5">
    <source>
        <dbReference type="Proteomes" id="UP000663829"/>
    </source>
</evidence>
<feature type="compositionally biased region" description="Polar residues" evidence="1">
    <location>
        <begin position="74"/>
        <end position="90"/>
    </location>
</feature>
<feature type="compositionally biased region" description="Low complexity" evidence="1">
    <location>
        <begin position="41"/>
        <end position="53"/>
    </location>
</feature>
<keyword evidence="5" id="KW-1185">Reference proteome</keyword>
<dbReference type="Proteomes" id="UP000681722">
    <property type="component" value="Unassembled WGS sequence"/>
</dbReference>
<evidence type="ECO:0000313" key="4">
    <source>
        <dbReference type="EMBL" id="CAF3614140.1"/>
    </source>
</evidence>
<feature type="transmembrane region" description="Helical" evidence="2">
    <location>
        <begin position="12"/>
        <end position="34"/>
    </location>
</feature>
<feature type="compositionally biased region" description="Basic and acidic residues" evidence="1">
    <location>
        <begin position="312"/>
        <end position="324"/>
    </location>
</feature>
<feature type="compositionally biased region" description="Basic and acidic residues" evidence="1">
    <location>
        <begin position="200"/>
        <end position="212"/>
    </location>
</feature>
<dbReference type="EMBL" id="CAJOBC010000677">
    <property type="protein sequence ID" value="CAF3614140.1"/>
    <property type="molecule type" value="Genomic_DNA"/>
</dbReference>
<feature type="compositionally biased region" description="Polar residues" evidence="1">
    <location>
        <begin position="376"/>
        <end position="393"/>
    </location>
</feature>
<feature type="compositionally biased region" description="Polar residues" evidence="1">
    <location>
        <begin position="266"/>
        <end position="275"/>
    </location>
</feature>
<dbReference type="Proteomes" id="UP000663829">
    <property type="component" value="Unassembled WGS sequence"/>
</dbReference>
<name>A0A813URQ9_9BILA</name>
<feature type="region of interest" description="Disordered" evidence="1">
    <location>
        <begin position="524"/>
        <end position="590"/>
    </location>
</feature>
<dbReference type="OrthoDB" id="10062835at2759"/>
<gene>
    <name evidence="3" type="ORF">GPM918_LOCUS4861</name>
    <name evidence="4" type="ORF">SRO942_LOCUS4866</name>
</gene>
<evidence type="ECO:0000313" key="3">
    <source>
        <dbReference type="EMBL" id="CAF0827191.1"/>
    </source>
</evidence>
<feature type="compositionally biased region" description="Low complexity" evidence="1">
    <location>
        <begin position="150"/>
        <end position="160"/>
    </location>
</feature>